<evidence type="ECO:0008006" key="3">
    <source>
        <dbReference type="Google" id="ProtNLM"/>
    </source>
</evidence>
<dbReference type="RefSeq" id="WP_008944721.1">
    <property type="nucleotide sequence ID" value="NZ_AMRL01000012.1"/>
</dbReference>
<evidence type="ECO:0000313" key="1">
    <source>
        <dbReference type="EMBL" id="EKE75295.1"/>
    </source>
</evidence>
<gene>
    <name evidence="1" type="ORF">P24_10575</name>
</gene>
<accession>K2KDB5</accession>
<sequence>MGQQRGRVLQRQIVAPGGLGGLHGQSQELTSIVNQVNRYNRVIGALTGAQRLQLMSTLRGHLYNWLVANPLHPDRDTILDLLNQVRAEHERQTMTLQGGGAIYVRNDPQNDAQLLWTQLVNGVGSVIIENRDYGRLILNGANVQVVGFRDRVLSAFATLLERPEGQKLVRKLLNSPQTVRIVPLTNRTEQAMDMLQRQVTERIRQRQQFVIGGGGAADAGHAGDSPGMTFVDPVPFIGAQGFNIDGYIGTRNDAFANMDVTGRPVAPLGGGIPQGTGAIVAINPNLDDANIFALNAQDGRPLLSPVFLVLAHELLHAKRMMRGRSRTGLPPHIAFRNAEEFRAISGGNTSENSLRAVYGIGARFGHMAMPRADLPPAIPGQLVLYQPPPMVGGGQLVPYQPPPQVPHQMALVPYQPPGNGQIVPYIAPPPAPQQLALVPYQPQQMALVPYRPPVARQPLAIMPPPQQLMLEWH</sequence>
<organism evidence="1 2">
    <name type="scientific">Oceanibaculum indicum P24</name>
    <dbReference type="NCBI Taxonomy" id="1207063"/>
    <lineage>
        <taxon>Bacteria</taxon>
        <taxon>Pseudomonadati</taxon>
        <taxon>Pseudomonadota</taxon>
        <taxon>Alphaproteobacteria</taxon>
        <taxon>Rhodospirillales</taxon>
        <taxon>Oceanibaculaceae</taxon>
        <taxon>Oceanibaculum</taxon>
    </lineage>
</organism>
<comment type="caution">
    <text evidence="1">The sequence shown here is derived from an EMBL/GenBank/DDBJ whole genome shotgun (WGS) entry which is preliminary data.</text>
</comment>
<name>K2KDB5_9PROT</name>
<dbReference type="Proteomes" id="UP000006746">
    <property type="component" value="Unassembled WGS sequence"/>
</dbReference>
<dbReference type="STRING" id="1207063.P24_10575"/>
<dbReference type="AlphaFoldDB" id="K2KDB5"/>
<dbReference type="Pfam" id="PF14891">
    <property type="entry name" value="Peptidase_M91"/>
    <property type="match status" value="1"/>
</dbReference>
<evidence type="ECO:0000313" key="2">
    <source>
        <dbReference type="Proteomes" id="UP000006746"/>
    </source>
</evidence>
<proteinExistence type="predicted"/>
<protein>
    <recommendedName>
        <fullName evidence="3">NleD-like pathogen effector protein (Putative zinc metallopeptidase)</fullName>
    </recommendedName>
</protein>
<dbReference type="InterPro" id="IPR028208">
    <property type="entry name" value="Effector_pro_NleD-like"/>
</dbReference>
<keyword evidence="2" id="KW-1185">Reference proteome</keyword>
<dbReference type="EMBL" id="AMRL01000012">
    <property type="protein sequence ID" value="EKE75295.1"/>
    <property type="molecule type" value="Genomic_DNA"/>
</dbReference>
<reference evidence="1 2" key="1">
    <citation type="journal article" date="2012" name="J. Bacteriol.">
        <title>Genome Sequence of Oceanibaculum indicum Type Strain P24.</title>
        <authorList>
            <person name="Lai Q."/>
            <person name="Shao Z."/>
        </authorList>
    </citation>
    <scope>NUCLEOTIDE SEQUENCE [LARGE SCALE GENOMIC DNA]</scope>
    <source>
        <strain evidence="1 2">P24</strain>
    </source>
</reference>